<reference evidence="4" key="1">
    <citation type="submission" date="2025-08" db="UniProtKB">
        <authorList>
            <consortium name="RefSeq"/>
        </authorList>
    </citation>
    <scope>IDENTIFICATION</scope>
</reference>
<accession>A0A3Q0JJR3</accession>
<evidence type="ECO:0000259" key="2">
    <source>
        <dbReference type="Pfam" id="PF04083"/>
    </source>
</evidence>
<keyword evidence="3" id="KW-1185">Reference proteome</keyword>
<organism evidence="3 4">
    <name type="scientific">Diaphorina citri</name>
    <name type="common">Asian citrus psyllid</name>
    <dbReference type="NCBI Taxonomy" id="121845"/>
    <lineage>
        <taxon>Eukaryota</taxon>
        <taxon>Metazoa</taxon>
        <taxon>Ecdysozoa</taxon>
        <taxon>Arthropoda</taxon>
        <taxon>Hexapoda</taxon>
        <taxon>Insecta</taxon>
        <taxon>Pterygota</taxon>
        <taxon>Neoptera</taxon>
        <taxon>Paraneoptera</taxon>
        <taxon>Hemiptera</taxon>
        <taxon>Sternorrhyncha</taxon>
        <taxon>Psylloidea</taxon>
        <taxon>Psyllidae</taxon>
        <taxon>Diaphorininae</taxon>
        <taxon>Diaphorina</taxon>
    </lineage>
</organism>
<protein>
    <submittedName>
        <fullName evidence="4">Lipase member K-like</fullName>
    </submittedName>
</protein>
<evidence type="ECO:0000313" key="4">
    <source>
        <dbReference type="RefSeq" id="XP_026688612.1"/>
    </source>
</evidence>
<name>A0A3Q0JJR3_DIACI</name>
<keyword evidence="1" id="KW-0732">Signal</keyword>
<feature type="signal peptide" evidence="1">
    <location>
        <begin position="1"/>
        <end position="24"/>
    </location>
</feature>
<dbReference type="AlphaFoldDB" id="A0A3Q0JJR3"/>
<dbReference type="PANTHER" id="PTHR11005">
    <property type="entry name" value="LYSOSOMAL ACID LIPASE-RELATED"/>
    <property type="match status" value="1"/>
</dbReference>
<evidence type="ECO:0000256" key="1">
    <source>
        <dbReference type="SAM" id="SignalP"/>
    </source>
</evidence>
<dbReference type="InterPro" id="IPR006693">
    <property type="entry name" value="AB_hydrolase_lipase"/>
</dbReference>
<dbReference type="PaxDb" id="121845-A0A3Q0JJR3"/>
<dbReference type="KEGG" id="dci:103522920"/>
<feature type="chain" id="PRO_5018041571" evidence="1">
    <location>
        <begin position="25"/>
        <end position="142"/>
    </location>
</feature>
<proteinExistence type="predicted"/>
<dbReference type="GO" id="GO:0006629">
    <property type="term" value="P:lipid metabolic process"/>
    <property type="evidence" value="ECO:0007669"/>
    <property type="project" value="InterPro"/>
</dbReference>
<dbReference type="GeneID" id="103522920"/>
<dbReference type="InterPro" id="IPR029058">
    <property type="entry name" value="AB_hydrolase_fold"/>
</dbReference>
<sequence>MELSRLPIISRCHITLCCMLVVMAGHFQAATIFSSTERVSNRTTAEVVKSFGYPVEKHIIESGDGFLLNMFRIPNQDGPAVLITHGLLLATDFWVLRGPKHDLAFMLADRGYDVWLADTRGNCYSHKHKTLTETDAKFWLQF</sequence>
<gene>
    <name evidence="4" type="primary">LOC103522920</name>
</gene>
<dbReference type="Pfam" id="PF04083">
    <property type="entry name" value="Abhydro_lipase"/>
    <property type="match status" value="1"/>
</dbReference>
<dbReference type="RefSeq" id="XP_026688612.1">
    <property type="nucleotide sequence ID" value="XM_026832811.1"/>
</dbReference>
<dbReference type="Gene3D" id="3.40.50.1820">
    <property type="entry name" value="alpha/beta hydrolase"/>
    <property type="match status" value="1"/>
</dbReference>
<dbReference type="STRING" id="121845.A0A3Q0JJR3"/>
<feature type="domain" description="Partial AB-hydrolase lipase" evidence="2">
    <location>
        <begin position="44"/>
        <end position="97"/>
    </location>
</feature>
<dbReference type="Proteomes" id="UP000079169">
    <property type="component" value="Unplaced"/>
</dbReference>
<evidence type="ECO:0000313" key="3">
    <source>
        <dbReference type="Proteomes" id="UP000079169"/>
    </source>
</evidence>
<dbReference type="SUPFAM" id="SSF53474">
    <property type="entry name" value="alpha/beta-Hydrolases"/>
    <property type="match status" value="1"/>
</dbReference>